<dbReference type="SUPFAM" id="SSF81338">
    <property type="entry name" value="Aquaporin-like"/>
    <property type="match status" value="1"/>
</dbReference>
<feature type="region of interest" description="Disordered" evidence="7">
    <location>
        <begin position="318"/>
        <end position="357"/>
    </location>
</feature>
<keyword evidence="3 6" id="KW-0812">Transmembrane</keyword>
<evidence type="ECO:0000313" key="10">
    <source>
        <dbReference type="Proteomes" id="UP000029082"/>
    </source>
</evidence>
<evidence type="ECO:0000256" key="6">
    <source>
        <dbReference type="RuleBase" id="RU000477"/>
    </source>
</evidence>
<sequence length="357" mass="37026">MTQIDAQRLATGQDDDTNPTVTPVPPTRRSGGRGMWMAAGGELLGSFLVCFAIYTAYVFGTPLYGTNLAFIAIATGVAYGVVTLVFSAFSKVQLNPAVTLAAVLGSRTRPLDGLLYVVAQLIGALAAGALFRGLLPLSQTLTSKLWLAFAVNGFDKGSVSATALNGAGAHFGIMIAIVVELVASLIIVAMFMRGTDDEDGSTQRYAAGMGLAYGLGAAITFPVSGAALNPARATGIAVFAQGQGLGAEPLGQLWVFWVAPVLAAAIVSLVVVGREIVSGGRIETESHDDGEDVKVYDSEDPQAYAGMVAGVDDQYDAQGYGAQRNGAEMSSGEQMDAEVEQQQSQTESDADEGVETH</sequence>
<dbReference type="InterPro" id="IPR034294">
    <property type="entry name" value="Aquaporin_transptr"/>
</dbReference>
<keyword evidence="4 8" id="KW-1133">Transmembrane helix</keyword>
<dbReference type="InterPro" id="IPR023271">
    <property type="entry name" value="Aquaporin-like"/>
</dbReference>
<feature type="transmembrane region" description="Helical" evidence="8">
    <location>
        <begin position="69"/>
        <end position="92"/>
    </location>
</feature>
<evidence type="ECO:0000256" key="4">
    <source>
        <dbReference type="ARBA" id="ARBA00022989"/>
    </source>
</evidence>
<dbReference type="InterPro" id="IPR000425">
    <property type="entry name" value="MIP"/>
</dbReference>
<protein>
    <submittedName>
        <fullName evidence="9">MIP family channel protein</fullName>
    </submittedName>
</protein>
<accession>A0A087C0M1</accession>
<dbReference type="PROSITE" id="PS00221">
    <property type="entry name" value="MIP"/>
    <property type="match status" value="1"/>
</dbReference>
<dbReference type="Proteomes" id="UP000029082">
    <property type="component" value="Unassembled WGS sequence"/>
</dbReference>
<dbReference type="PANTHER" id="PTHR19139">
    <property type="entry name" value="AQUAPORIN TRANSPORTER"/>
    <property type="match status" value="1"/>
</dbReference>
<evidence type="ECO:0000256" key="5">
    <source>
        <dbReference type="ARBA" id="ARBA00023136"/>
    </source>
</evidence>
<name>A0A087C0M1_9BIFI</name>
<comment type="caution">
    <text evidence="9">The sequence shown here is derived from an EMBL/GenBank/DDBJ whole genome shotgun (WGS) entry which is preliminary data.</text>
</comment>
<comment type="similarity">
    <text evidence="6">Belongs to the MIP/aquaporin (TC 1.A.8) family.</text>
</comment>
<reference evidence="9 10" key="1">
    <citation type="submission" date="2014-03" db="EMBL/GenBank/DDBJ databases">
        <title>Genomics of Bifidobacteria.</title>
        <authorList>
            <person name="Ventura M."/>
            <person name="Milani C."/>
            <person name="Lugli G.A."/>
        </authorList>
    </citation>
    <scope>NUCLEOTIDE SEQUENCE [LARGE SCALE GENOMIC DNA]</scope>
    <source>
        <strain evidence="9 10">DSM 21395</strain>
    </source>
</reference>
<keyword evidence="5 8" id="KW-0472">Membrane</keyword>
<evidence type="ECO:0000256" key="3">
    <source>
        <dbReference type="ARBA" id="ARBA00022692"/>
    </source>
</evidence>
<dbReference type="Gene3D" id="1.20.1080.10">
    <property type="entry name" value="Glycerol uptake facilitator protein"/>
    <property type="match status" value="1"/>
</dbReference>
<feature type="transmembrane region" description="Helical" evidence="8">
    <location>
        <begin position="113"/>
        <end position="135"/>
    </location>
</feature>
<feature type="transmembrane region" description="Helical" evidence="8">
    <location>
        <begin position="169"/>
        <end position="192"/>
    </location>
</feature>
<evidence type="ECO:0000256" key="1">
    <source>
        <dbReference type="ARBA" id="ARBA00004141"/>
    </source>
</evidence>
<feature type="transmembrane region" description="Helical" evidence="8">
    <location>
        <begin position="254"/>
        <end position="272"/>
    </location>
</feature>
<evidence type="ECO:0000313" key="9">
    <source>
        <dbReference type="EMBL" id="KFI76821.1"/>
    </source>
</evidence>
<feature type="region of interest" description="Disordered" evidence="7">
    <location>
        <begin position="1"/>
        <end position="33"/>
    </location>
</feature>
<dbReference type="STRING" id="1437603.GCA_000771525_01148"/>
<dbReference type="eggNOG" id="COG0580">
    <property type="taxonomic scope" value="Bacteria"/>
</dbReference>
<dbReference type="AlphaFoldDB" id="A0A087C0M1"/>
<dbReference type="EMBL" id="JGZE01000011">
    <property type="protein sequence ID" value="KFI76821.1"/>
    <property type="molecule type" value="Genomic_DNA"/>
</dbReference>
<dbReference type="GO" id="GO:0015267">
    <property type="term" value="F:channel activity"/>
    <property type="evidence" value="ECO:0007669"/>
    <property type="project" value="InterPro"/>
</dbReference>
<evidence type="ECO:0000256" key="8">
    <source>
        <dbReference type="SAM" id="Phobius"/>
    </source>
</evidence>
<comment type="subcellular location">
    <subcellularLocation>
        <location evidence="1">Membrane</location>
        <topology evidence="1">Multi-pass membrane protein</topology>
    </subcellularLocation>
</comment>
<evidence type="ECO:0000256" key="7">
    <source>
        <dbReference type="SAM" id="MobiDB-lite"/>
    </source>
</evidence>
<dbReference type="InterPro" id="IPR022357">
    <property type="entry name" value="MIP_CS"/>
</dbReference>
<gene>
    <name evidence="9" type="ORF">BMON_0725</name>
</gene>
<evidence type="ECO:0000256" key="2">
    <source>
        <dbReference type="ARBA" id="ARBA00022448"/>
    </source>
</evidence>
<dbReference type="PRINTS" id="PR00783">
    <property type="entry name" value="MINTRINSICP"/>
</dbReference>
<proteinExistence type="inferred from homology"/>
<feature type="transmembrane region" description="Helical" evidence="8">
    <location>
        <begin position="204"/>
        <end position="223"/>
    </location>
</feature>
<dbReference type="Pfam" id="PF00230">
    <property type="entry name" value="MIP"/>
    <property type="match status" value="1"/>
</dbReference>
<keyword evidence="2 6" id="KW-0813">Transport</keyword>
<keyword evidence="10" id="KW-1185">Reference proteome</keyword>
<feature type="compositionally biased region" description="Acidic residues" evidence="7">
    <location>
        <begin position="348"/>
        <end position="357"/>
    </location>
</feature>
<feature type="transmembrane region" description="Helical" evidence="8">
    <location>
        <begin position="36"/>
        <end position="57"/>
    </location>
</feature>
<dbReference type="GO" id="GO:0005886">
    <property type="term" value="C:plasma membrane"/>
    <property type="evidence" value="ECO:0007669"/>
    <property type="project" value="TreeGrafter"/>
</dbReference>
<organism evidence="9 10">
    <name type="scientific">Bifidobacterium mongoliense DSM 21395</name>
    <dbReference type="NCBI Taxonomy" id="1437603"/>
    <lineage>
        <taxon>Bacteria</taxon>
        <taxon>Bacillati</taxon>
        <taxon>Actinomycetota</taxon>
        <taxon>Actinomycetes</taxon>
        <taxon>Bifidobacteriales</taxon>
        <taxon>Bifidobacteriaceae</taxon>
        <taxon>Bifidobacterium</taxon>
    </lineage>
</organism>
<dbReference type="PANTHER" id="PTHR19139:SF268">
    <property type="entry name" value="NEUROGENIC PROTEIN BIG BRAIN"/>
    <property type="match status" value="1"/>
</dbReference>